<dbReference type="EMBL" id="QPKB01000003">
    <property type="protein sequence ID" value="RWR80507.1"/>
    <property type="molecule type" value="Genomic_DNA"/>
</dbReference>
<accession>A0A3S3MQC0</accession>
<gene>
    <name evidence="1" type="ORF">CKAN_00914900</name>
</gene>
<name>A0A3S3MQC0_9MAGN</name>
<evidence type="ECO:0000313" key="1">
    <source>
        <dbReference type="EMBL" id="RWR80507.1"/>
    </source>
</evidence>
<organism evidence="1 2">
    <name type="scientific">Cinnamomum micranthum f. kanehirae</name>
    <dbReference type="NCBI Taxonomy" id="337451"/>
    <lineage>
        <taxon>Eukaryota</taxon>
        <taxon>Viridiplantae</taxon>
        <taxon>Streptophyta</taxon>
        <taxon>Embryophyta</taxon>
        <taxon>Tracheophyta</taxon>
        <taxon>Spermatophyta</taxon>
        <taxon>Magnoliopsida</taxon>
        <taxon>Magnoliidae</taxon>
        <taxon>Laurales</taxon>
        <taxon>Lauraceae</taxon>
        <taxon>Cinnamomum</taxon>
    </lineage>
</organism>
<proteinExistence type="predicted"/>
<evidence type="ECO:0000313" key="2">
    <source>
        <dbReference type="Proteomes" id="UP000283530"/>
    </source>
</evidence>
<dbReference type="AlphaFoldDB" id="A0A3S3MQC0"/>
<comment type="caution">
    <text evidence="1">The sequence shown here is derived from an EMBL/GenBank/DDBJ whole genome shotgun (WGS) entry which is preliminary data.</text>
</comment>
<dbReference type="Proteomes" id="UP000283530">
    <property type="component" value="Unassembled WGS sequence"/>
</dbReference>
<sequence length="84" mass="9674">MNMLPHFDELANAYKEDEEDDVEVIERGQRPLAHGSEVSSARGSQSKKGLLMYSSLPIRTLLCKIEKPKENKQELMQMIRIEKN</sequence>
<reference evidence="1 2" key="1">
    <citation type="journal article" date="2019" name="Nat. Plants">
        <title>Stout camphor tree genome fills gaps in understanding of flowering plant genome evolution.</title>
        <authorList>
            <person name="Chaw S.M."/>
            <person name="Liu Y.C."/>
            <person name="Wu Y.W."/>
            <person name="Wang H.Y."/>
            <person name="Lin C.I."/>
            <person name="Wu C.S."/>
            <person name="Ke H.M."/>
            <person name="Chang L.Y."/>
            <person name="Hsu C.Y."/>
            <person name="Yang H.T."/>
            <person name="Sudianto E."/>
            <person name="Hsu M.H."/>
            <person name="Wu K.P."/>
            <person name="Wang L.N."/>
            <person name="Leebens-Mack J.H."/>
            <person name="Tsai I.J."/>
        </authorList>
    </citation>
    <scope>NUCLEOTIDE SEQUENCE [LARGE SCALE GENOMIC DNA]</scope>
    <source>
        <strain evidence="2">cv. Chaw 1501</strain>
        <tissue evidence="1">Young leaves</tissue>
    </source>
</reference>
<protein>
    <submittedName>
        <fullName evidence="1">Uncharacterized protein</fullName>
    </submittedName>
</protein>
<keyword evidence="2" id="KW-1185">Reference proteome</keyword>